<protein>
    <submittedName>
        <fullName evidence="2">Uncharacterized protein</fullName>
    </submittedName>
</protein>
<reference evidence="2 3" key="1">
    <citation type="submission" date="2019-05" db="EMBL/GenBank/DDBJ databases">
        <title>Another draft genome of Portunus trituberculatus and its Hox gene families provides insights of decapod evolution.</title>
        <authorList>
            <person name="Jeong J.-H."/>
            <person name="Song I."/>
            <person name="Kim S."/>
            <person name="Choi T."/>
            <person name="Kim D."/>
            <person name="Ryu S."/>
            <person name="Kim W."/>
        </authorList>
    </citation>
    <scope>NUCLEOTIDE SEQUENCE [LARGE SCALE GENOMIC DNA]</scope>
    <source>
        <tissue evidence="2">Muscle</tissue>
    </source>
</reference>
<dbReference type="AlphaFoldDB" id="A0A5B7K177"/>
<organism evidence="2 3">
    <name type="scientific">Portunus trituberculatus</name>
    <name type="common">Swimming crab</name>
    <name type="synonym">Neptunus trituberculatus</name>
    <dbReference type="NCBI Taxonomy" id="210409"/>
    <lineage>
        <taxon>Eukaryota</taxon>
        <taxon>Metazoa</taxon>
        <taxon>Ecdysozoa</taxon>
        <taxon>Arthropoda</taxon>
        <taxon>Crustacea</taxon>
        <taxon>Multicrustacea</taxon>
        <taxon>Malacostraca</taxon>
        <taxon>Eumalacostraca</taxon>
        <taxon>Eucarida</taxon>
        <taxon>Decapoda</taxon>
        <taxon>Pleocyemata</taxon>
        <taxon>Brachyura</taxon>
        <taxon>Eubrachyura</taxon>
        <taxon>Portunoidea</taxon>
        <taxon>Portunidae</taxon>
        <taxon>Portuninae</taxon>
        <taxon>Portunus</taxon>
    </lineage>
</organism>
<dbReference type="Proteomes" id="UP000324222">
    <property type="component" value="Unassembled WGS sequence"/>
</dbReference>
<sequence>MQSARKSTHSTSTPFTTDTTTTITDTTTTTTTTTTSALQKVRVTSQLRFSPSLTTTSEAVDEKYRLDEEMDWNITCARLQVDQAGVLHMDYNPCSSVVEDTGGRLECTCEGEGLFGFLQVSTSFVRVDKVRKKGGEVMRWWEG</sequence>
<evidence type="ECO:0000313" key="3">
    <source>
        <dbReference type="Proteomes" id="UP000324222"/>
    </source>
</evidence>
<dbReference type="OrthoDB" id="6381008at2759"/>
<name>A0A5B7K177_PORTR</name>
<feature type="region of interest" description="Disordered" evidence="1">
    <location>
        <begin position="1"/>
        <end position="31"/>
    </location>
</feature>
<accession>A0A5B7K177</accession>
<proteinExistence type="predicted"/>
<evidence type="ECO:0000256" key="1">
    <source>
        <dbReference type="SAM" id="MobiDB-lite"/>
    </source>
</evidence>
<comment type="caution">
    <text evidence="2">The sequence shown here is derived from an EMBL/GenBank/DDBJ whole genome shotgun (WGS) entry which is preliminary data.</text>
</comment>
<evidence type="ECO:0000313" key="2">
    <source>
        <dbReference type="EMBL" id="MPD04112.1"/>
    </source>
</evidence>
<feature type="compositionally biased region" description="Low complexity" evidence="1">
    <location>
        <begin position="9"/>
        <end position="31"/>
    </location>
</feature>
<dbReference type="EMBL" id="VSRR010139461">
    <property type="protein sequence ID" value="MPD04112.1"/>
    <property type="molecule type" value="Genomic_DNA"/>
</dbReference>
<gene>
    <name evidence="2" type="ORF">E2C01_099783</name>
</gene>
<keyword evidence="3" id="KW-1185">Reference proteome</keyword>